<dbReference type="EMBL" id="AORV01000009">
    <property type="protein sequence ID" value="EMS73975.1"/>
    <property type="molecule type" value="Genomic_DNA"/>
</dbReference>
<dbReference type="CDD" id="cd06261">
    <property type="entry name" value="TM_PBP2"/>
    <property type="match status" value="1"/>
</dbReference>
<evidence type="ECO:0000256" key="7">
    <source>
        <dbReference type="RuleBase" id="RU363032"/>
    </source>
</evidence>
<proteinExistence type="inferred from homology"/>
<evidence type="ECO:0000259" key="8">
    <source>
        <dbReference type="PROSITE" id="PS50928"/>
    </source>
</evidence>
<reference evidence="9 10" key="1">
    <citation type="journal article" date="2013" name="Genome Announc.">
        <title>Draft Genome Sequence of the Cellulolytic, Mesophilic, Anaerobic Bacterium Clostridium termitidis Strain CT1112 (DSM 5398).</title>
        <authorList>
            <person name="Lal S."/>
            <person name="Ramachandran U."/>
            <person name="Zhang X."/>
            <person name="Munir R."/>
            <person name="Sparling R."/>
            <person name="Levin D.B."/>
        </authorList>
    </citation>
    <scope>NUCLEOTIDE SEQUENCE [LARGE SCALE GENOMIC DNA]</scope>
    <source>
        <strain evidence="9 10">CT1112</strain>
    </source>
</reference>
<comment type="subcellular location">
    <subcellularLocation>
        <location evidence="1 7">Cell membrane</location>
        <topology evidence="1 7">Multi-pass membrane protein</topology>
    </subcellularLocation>
</comment>
<dbReference type="AlphaFoldDB" id="S0FP18"/>
<feature type="transmembrane region" description="Helical" evidence="7">
    <location>
        <begin position="27"/>
        <end position="52"/>
    </location>
</feature>
<evidence type="ECO:0000256" key="1">
    <source>
        <dbReference type="ARBA" id="ARBA00004651"/>
    </source>
</evidence>
<feature type="transmembrane region" description="Helical" evidence="7">
    <location>
        <begin position="166"/>
        <end position="186"/>
    </location>
</feature>
<keyword evidence="6 7" id="KW-0472">Membrane</keyword>
<comment type="similarity">
    <text evidence="7">Belongs to the binding-protein-dependent transport system permease family.</text>
</comment>
<name>S0FP18_RUMCE</name>
<gene>
    <name evidence="9" type="ORF">CTER_5485</name>
</gene>
<accession>S0FP18</accession>
<comment type="caution">
    <text evidence="9">The sequence shown here is derived from an EMBL/GenBank/DDBJ whole genome shotgun (WGS) entry which is preliminary data.</text>
</comment>
<dbReference type="STRING" id="1195236.CTER_5485"/>
<evidence type="ECO:0000313" key="9">
    <source>
        <dbReference type="EMBL" id="EMS73975.1"/>
    </source>
</evidence>
<dbReference type="Proteomes" id="UP000014155">
    <property type="component" value="Unassembled WGS sequence"/>
</dbReference>
<keyword evidence="3" id="KW-1003">Cell membrane</keyword>
<evidence type="ECO:0000256" key="3">
    <source>
        <dbReference type="ARBA" id="ARBA00022475"/>
    </source>
</evidence>
<dbReference type="eggNOG" id="COG1175">
    <property type="taxonomic scope" value="Bacteria"/>
</dbReference>
<dbReference type="PANTHER" id="PTHR43005">
    <property type="entry name" value="BLR7065 PROTEIN"/>
    <property type="match status" value="1"/>
</dbReference>
<dbReference type="InterPro" id="IPR035906">
    <property type="entry name" value="MetI-like_sf"/>
</dbReference>
<evidence type="ECO:0000313" key="10">
    <source>
        <dbReference type="Proteomes" id="UP000014155"/>
    </source>
</evidence>
<dbReference type="GO" id="GO:0005886">
    <property type="term" value="C:plasma membrane"/>
    <property type="evidence" value="ECO:0007669"/>
    <property type="project" value="UniProtKB-SubCell"/>
</dbReference>
<dbReference type="InterPro" id="IPR000515">
    <property type="entry name" value="MetI-like"/>
</dbReference>
<keyword evidence="2 7" id="KW-0813">Transport</keyword>
<feature type="transmembrane region" description="Helical" evidence="7">
    <location>
        <begin position="284"/>
        <end position="302"/>
    </location>
</feature>
<dbReference type="PROSITE" id="PS50928">
    <property type="entry name" value="ABC_TM1"/>
    <property type="match status" value="1"/>
</dbReference>
<dbReference type="RefSeq" id="WP_004623136.1">
    <property type="nucleotide sequence ID" value="NZ_AORV01000009.1"/>
</dbReference>
<keyword evidence="5 7" id="KW-1133">Transmembrane helix</keyword>
<organism evidence="9 10">
    <name type="scientific">Ruminiclostridium cellobioparum subsp. termitidis CT1112</name>
    <dbReference type="NCBI Taxonomy" id="1195236"/>
    <lineage>
        <taxon>Bacteria</taxon>
        <taxon>Bacillati</taxon>
        <taxon>Bacillota</taxon>
        <taxon>Clostridia</taxon>
        <taxon>Eubacteriales</taxon>
        <taxon>Oscillospiraceae</taxon>
        <taxon>Ruminiclostridium</taxon>
    </lineage>
</organism>
<dbReference type="PATRIC" id="fig|1195236.3.peg.285"/>
<dbReference type="Gene3D" id="1.10.3720.10">
    <property type="entry name" value="MetI-like"/>
    <property type="match status" value="1"/>
</dbReference>
<evidence type="ECO:0000256" key="6">
    <source>
        <dbReference type="ARBA" id="ARBA00023136"/>
    </source>
</evidence>
<sequence>MEQNTMINKTNMKKTGFKLNRAKNDRIYAWALTLPALLVLAVTIFIPMLQVLRMSMYSYSMFDLNNIVWNNFENFTSVLRDKEFIESFERTLLYVFSTVIISFVIGLLSAILLNSPIKGRNIFRGVLFLPWAIPTVVAAVLWMWLYQPQYGVLNYILNQLHIVDKNINWLGQTNTAMGSIVIAAVWRQMPLMMVMLLSALQTVPKELEEAAIIDGANWFQSFRNVTIPCIMSVIKSVTLTSVVTNFQMFGFFFTMTNGGPVNSTTTLTLYTYQKAFMEFDMGKGSAIGVIWLAFLIVFASAYNKILGKMEVNSD</sequence>
<keyword evidence="4 7" id="KW-0812">Transmembrane</keyword>
<dbReference type="GO" id="GO:0055085">
    <property type="term" value="P:transmembrane transport"/>
    <property type="evidence" value="ECO:0007669"/>
    <property type="project" value="InterPro"/>
</dbReference>
<dbReference type="PANTHER" id="PTHR43005:SF1">
    <property type="entry name" value="SPERMIDINE_PUTRESCINE TRANSPORT SYSTEM PERMEASE PROTEIN"/>
    <property type="match status" value="1"/>
</dbReference>
<protein>
    <submittedName>
        <fullName evidence="9">AraC family transcriptional regulator</fullName>
    </submittedName>
</protein>
<keyword evidence="10" id="KW-1185">Reference proteome</keyword>
<feature type="transmembrane region" description="Helical" evidence="7">
    <location>
        <begin position="125"/>
        <end position="146"/>
    </location>
</feature>
<feature type="transmembrane region" description="Helical" evidence="7">
    <location>
        <begin position="92"/>
        <end position="113"/>
    </location>
</feature>
<feature type="domain" description="ABC transmembrane type-1" evidence="8">
    <location>
        <begin position="88"/>
        <end position="302"/>
    </location>
</feature>
<evidence type="ECO:0000256" key="2">
    <source>
        <dbReference type="ARBA" id="ARBA00022448"/>
    </source>
</evidence>
<evidence type="ECO:0000256" key="5">
    <source>
        <dbReference type="ARBA" id="ARBA00022989"/>
    </source>
</evidence>
<dbReference type="Pfam" id="PF00528">
    <property type="entry name" value="BPD_transp_1"/>
    <property type="match status" value="1"/>
</dbReference>
<evidence type="ECO:0000256" key="4">
    <source>
        <dbReference type="ARBA" id="ARBA00022692"/>
    </source>
</evidence>
<dbReference type="SUPFAM" id="SSF161098">
    <property type="entry name" value="MetI-like"/>
    <property type="match status" value="1"/>
</dbReference>